<dbReference type="AlphaFoldDB" id="A0A8J5W3N1"/>
<gene>
    <name evidence="3" type="ORF">GUJ93_ZPchr0006g45529</name>
</gene>
<evidence type="ECO:0000256" key="1">
    <source>
        <dbReference type="PROSITE-ProRule" id="PRU00076"/>
    </source>
</evidence>
<dbReference type="OrthoDB" id="1914642at2759"/>
<dbReference type="EMBL" id="JAAALK010000283">
    <property type="protein sequence ID" value="KAG8073564.1"/>
    <property type="molecule type" value="Genomic_DNA"/>
</dbReference>
<comment type="caution">
    <text evidence="3">The sequence shown here is derived from an EMBL/GenBank/DDBJ whole genome shotgun (WGS) entry which is preliminary data.</text>
</comment>
<dbReference type="SMART" id="SM00181">
    <property type="entry name" value="EGF"/>
    <property type="match status" value="2"/>
</dbReference>
<keyword evidence="1" id="KW-0245">EGF-like domain</keyword>
<proteinExistence type="predicted"/>
<evidence type="ECO:0000259" key="2">
    <source>
        <dbReference type="PROSITE" id="PS50026"/>
    </source>
</evidence>
<sequence>MESRVEMPAAKRRLAGGATFVLLLVVTTTTTRVAVADDFFSPLSPLLAPVIGSICKTVGCGKGNCTVTSGIPGYRCDCEPGWTQMHVGDELRFLPCVVPNCSIDRECSNTTAQAPAPLPLPKNFSLTPDPCAFAYCGSGGTCKNGTGLSYHCECREGFSNLLNVTTMPCFQNCSIGADCASIGILPFSNSSKSPAPTGSASVSSNGNAPASGTGSVSHQIVLPLLIVQTQRLQVIFSSREHQLYNLLTLIPATVLL</sequence>
<reference evidence="3" key="1">
    <citation type="journal article" date="2021" name="bioRxiv">
        <title>Whole Genome Assembly and Annotation of Northern Wild Rice, Zizania palustris L., Supports a Whole Genome Duplication in the Zizania Genus.</title>
        <authorList>
            <person name="Haas M."/>
            <person name="Kono T."/>
            <person name="Macchietto M."/>
            <person name="Millas R."/>
            <person name="McGilp L."/>
            <person name="Shao M."/>
            <person name="Duquette J."/>
            <person name="Hirsch C.N."/>
            <person name="Kimball J."/>
        </authorList>
    </citation>
    <scope>NUCLEOTIDE SEQUENCE</scope>
    <source>
        <tissue evidence="3">Fresh leaf tissue</tissue>
    </source>
</reference>
<accession>A0A8J5W3N1</accession>
<evidence type="ECO:0000313" key="4">
    <source>
        <dbReference type="Proteomes" id="UP000729402"/>
    </source>
</evidence>
<reference evidence="3" key="2">
    <citation type="submission" date="2021-02" db="EMBL/GenBank/DDBJ databases">
        <authorList>
            <person name="Kimball J.A."/>
            <person name="Haas M.W."/>
            <person name="Macchietto M."/>
            <person name="Kono T."/>
            <person name="Duquette J."/>
            <person name="Shao M."/>
        </authorList>
    </citation>
    <scope>NUCLEOTIDE SEQUENCE</scope>
    <source>
        <tissue evidence="3">Fresh leaf tissue</tissue>
    </source>
</reference>
<dbReference type="PANTHER" id="PTHR33881:SF17">
    <property type="entry name" value="EGF-LIKE DOMAIN-CONTAINING PROTEIN"/>
    <property type="match status" value="1"/>
</dbReference>
<dbReference type="Proteomes" id="UP000729402">
    <property type="component" value="Unassembled WGS sequence"/>
</dbReference>
<dbReference type="PROSITE" id="PS50026">
    <property type="entry name" value="EGF_3"/>
    <property type="match status" value="1"/>
</dbReference>
<evidence type="ECO:0000313" key="3">
    <source>
        <dbReference type="EMBL" id="KAG8073564.1"/>
    </source>
</evidence>
<organism evidence="3 4">
    <name type="scientific">Zizania palustris</name>
    <name type="common">Northern wild rice</name>
    <dbReference type="NCBI Taxonomy" id="103762"/>
    <lineage>
        <taxon>Eukaryota</taxon>
        <taxon>Viridiplantae</taxon>
        <taxon>Streptophyta</taxon>
        <taxon>Embryophyta</taxon>
        <taxon>Tracheophyta</taxon>
        <taxon>Spermatophyta</taxon>
        <taxon>Magnoliopsida</taxon>
        <taxon>Liliopsida</taxon>
        <taxon>Poales</taxon>
        <taxon>Poaceae</taxon>
        <taxon>BOP clade</taxon>
        <taxon>Oryzoideae</taxon>
        <taxon>Oryzeae</taxon>
        <taxon>Zizaniinae</taxon>
        <taxon>Zizania</taxon>
    </lineage>
</organism>
<dbReference type="PANTHER" id="PTHR33881">
    <property type="entry name" value="NEUROGENIC LOCUS NOTCH-LIKE PROTEIN"/>
    <property type="match status" value="1"/>
</dbReference>
<keyword evidence="4" id="KW-1185">Reference proteome</keyword>
<protein>
    <recommendedName>
        <fullName evidence="2">EGF-like domain-containing protein</fullName>
    </recommendedName>
</protein>
<dbReference type="InterPro" id="IPR000742">
    <property type="entry name" value="EGF"/>
</dbReference>
<comment type="caution">
    <text evidence="1">Lacks conserved residue(s) required for the propagation of feature annotation.</text>
</comment>
<name>A0A8J5W3N1_ZIZPA</name>
<feature type="domain" description="EGF-like" evidence="2">
    <location>
        <begin position="127"/>
        <end position="164"/>
    </location>
</feature>